<sequence length="139" mass="15973">MKISERDSIIFSFIIYLLFFVFTYPWSFIKETIPYFHPEDDDPIFNRTIALLSIEADNSTEEFVGCNVDYEWCQFTPRINIYIFTICLFLASGLAYPIINLNLDILVSKVLGPINQGIQQAIFNIAGLLVNIFGPPLFT</sequence>
<name>A0AC34Q1W3_9BILA</name>
<dbReference type="WBParaSite" id="JU765_v2.g12069.t1">
    <property type="protein sequence ID" value="JU765_v2.g12069.t1"/>
    <property type="gene ID" value="JU765_v2.g12069"/>
</dbReference>
<evidence type="ECO:0000313" key="2">
    <source>
        <dbReference type="WBParaSite" id="JU765_v2.g12069.t1"/>
    </source>
</evidence>
<organism evidence="1 2">
    <name type="scientific">Panagrolaimus sp. JU765</name>
    <dbReference type="NCBI Taxonomy" id="591449"/>
    <lineage>
        <taxon>Eukaryota</taxon>
        <taxon>Metazoa</taxon>
        <taxon>Ecdysozoa</taxon>
        <taxon>Nematoda</taxon>
        <taxon>Chromadorea</taxon>
        <taxon>Rhabditida</taxon>
        <taxon>Tylenchina</taxon>
        <taxon>Panagrolaimomorpha</taxon>
        <taxon>Panagrolaimoidea</taxon>
        <taxon>Panagrolaimidae</taxon>
        <taxon>Panagrolaimus</taxon>
    </lineage>
</organism>
<dbReference type="Proteomes" id="UP000887576">
    <property type="component" value="Unplaced"/>
</dbReference>
<reference evidence="2" key="1">
    <citation type="submission" date="2022-11" db="UniProtKB">
        <authorList>
            <consortium name="WormBaseParasite"/>
        </authorList>
    </citation>
    <scope>IDENTIFICATION</scope>
</reference>
<accession>A0AC34Q1W3</accession>
<protein>
    <submittedName>
        <fullName evidence="2">Uncharacterized protein</fullName>
    </submittedName>
</protein>
<proteinExistence type="predicted"/>
<evidence type="ECO:0000313" key="1">
    <source>
        <dbReference type="Proteomes" id="UP000887576"/>
    </source>
</evidence>